<sequence length="328" mass="38467">MILVLGYDQHELGTDPVIDWLLYYGADFVKVSMNDLLSGKIAYEIDVVAGDIYINGRSMQQEVSVIWYRRFYGEEMNLRIEKNMPFAKQLRAEIQYEMHNIVEHLFYIMKGKKWLPYYERTKVNKLVMLEMANRAGLTVPASRVLTSKKELNTFYAQCGESLITKPVKGSDYYEDGKNTYFIFTAPVTRQFIDSLPDHFFPTLFQERAKAEYEIRVFFLDGECFATAVLNANKSREVDRKLNNSKSETHFVPYKLPEEMEIKVRAFMKEAKLNIGCLDIIRDETGRYVFLEVNPLGQYLSESAKCNYYLEKNIAEWLIKHDLQYEQVH</sequence>
<dbReference type="GO" id="GO:0005737">
    <property type="term" value="C:cytoplasm"/>
    <property type="evidence" value="ECO:0007669"/>
    <property type="project" value="TreeGrafter"/>
</dbReference>
<dbReference type="SUPFAM" id="SSF56059">
    <property type="entry name" value="Glutathione synthetase ATP-binding domain-like"/>
    <property type="match status" value="1"/>
</dbReference>
<dbReference type="GO" id="GO:0009432">
    <property type="term" value="P:SOS response"/>
    <property type="evidence" value="ECO:0007669"/>
    <property type="project" value="TreeGrafter"/>
</dbReference>
<evidence type="ECO:0000259" key="2">
    <source>
        <dbReference type="PROSITE" id="PS50975"/>
    </source>
</evidence>
<dbReference type="PROSITE" id="PS50975">
    <property type="entry name" value="ATP_GRASP"/>
    <property type="match status" value="1"/>
</dbReference>
<organism evidence="3 4">
    <name type="scientific">Chitinophaga tropicalis</name>
    <dbReference type="NCBI Taxonomy" id="2683588"/>
    <lineage>
        <taxon>Bacteria</taxon>
        <taxon>Pseudomonadati</taxon>
        <taxon>Bacteroidota</taxon>
        <taxon>Chitinophagia</taxon>
        <taxon>Chitinophagales</taxon>
        <taxon>Chitinophagaceae</taxon>
        <taxon>Chitinophaga</taxon>
    </lineage>
</organism>
<dbReference type="RefSeq" id="WP_157307244.1">
    <property type="nucleotide sequence ID" value="NZ_WRXN01000006.1"/>
</dbReference>
<gene>
    <name evidence="3" type="ORF">GO493_16160</name>
</gene>
<evidence type="ECO:0000256" key="1">
    <source>
        <dbReference type="PROSITE-ProRule" id="PRU00409"/>
    </source>
</evidence>
<dbReference type="PANTHER" id="PTHR21621">
    <property type="entry name" value="RIBOSOMAL PROTEIN S6 MODIFICATION PROTEIN"/>
    <property type="match status" value="1"/>
</dbReference>
<proteinExistence type="predicted"/>
<dbReference type="InterPro" id="IPR011761">
    <property type="entry name" value="ATP-grasp"/>
</dbReference>
<dbReference type="GO" id="GO:0046872">
    <property type="term" value="F:metal ion binding"/>
    <property type="evidence" value="ECO:0007669"/>
    <property type="project" value="InterPro"/>
</dbReference>
<evidence type="ECO:0000313" key="4">
    <source>
        <dbReference type="Proteomes" id="UP000461730"/>
    </source>
</evidence>
<feature type="domain" description="ATP-grasp" evidence="2">
    <location>
        <begin position="129"/>
        <end position="322"/>
    </location>
</feature>
<reference evidence="3 4" key="1">
    <citation type="submission" date="2019-12" db="EMBL/GenBank/DDBJ databases">
        <title>Chitinophaga sp. strain ysch24 (GDMCC 1.1355), whole genome shotgun sequence.</title>
        <authorList>
            <person name="Zhang X."/>
        </authorList>
    </citation>
    <scope>NUCLEOTIDE SEQUENCE [LARGE SCALE GENOMIC DNA]</scope>
    <source>
        <strain evidence="4">ysch24</strain>
    </source>
</reference>
<accession>A0A7K1U695</accession>
<dbReference type="GO" id="GO:0018169">
    <property type="term" value="F:ribosomal S6-glutamic acid ligase activity"/>
    <property type="evidence" value="ECO:0007669"/>
    <property type="project" value="TreeGrafter"/>
</dbReference>
<dbReference type="GO" id="GO:0005524">
    <property type="term" value="F:ATP binding"/>
    <property type="evidence" value="ECO:0007669"/>
    <property type="project" value="UniProtKB-UniRule"/>
</dbReference>
<evidence type="ECO:0000313" key="3">
    <source>
        <dbReference type="EMBL" id="MVT09806.1"/>
    </source>
</evidence>
<dbReference type="Gene3D" id="3.30.470.20">
    <property type="entry name" value="ATP-grasp fold, B domain"/>
    <property type="match status" value="1"/>
</dbReference>
<keyword evidence="1" id="KW-0547">Nucleotide-binding</keyword>
<comment type="caution">
    <text evidence="3">The sequence shown here is derived from an EMBL/GenBank/DDBJ whole genome shotgun (WGS) entry which is preliminary data.</text>
</comment>
<dbReference type="PANTHER" id="PTHR21621:SF0">
    <property type="entry name" value="BETA-CITRYLGLUTAMATE SYNTHASE B-RELATED"/>
    <property type="match status" value="1"/>
</dbReference>
<keyword evidence="1" id="KW-0067">ATP-binding</keyword>
<dbReference type="AlphaFoldDB" id="A0A7K1U695"/>
<dbReference type="Proteomes" id="UP000461730">
    <property type="component" value="Unassembled WGS sequence"/>
</dbReference>
<protein>
    <recommendedName>
        <fullName evidence="2">ATP-grasp domain-containing protein</fullName>
    </recommendedName>
</protein>
<keyword evidence="4" id="KW-1185">Reference proteome</keyword>
<name>A0A7K1U695_9BACT</name>
<dbReference type="EMBL" id="WRXN01000006">
    <property type="protein sequence ID" value="MVT09806.1"/>
    <property type="molecule type" value="Genomic_DNA"/>
</dbReference>